<organism evidence="3 4">
    <name type="scientific">Zymoseptoria brevis</name>
    <dbReference type="NCBI Taxonomy" id="1047168"/>
    <lineage>
        <taxon>Eukaryota</taxon>
        <taxon>Fungi</taxon>
        <taxon>Dikarya</taxon>
        <taxon>Ascomycota</taxon>
        <taxon>Pezizomycotina</taxon>
        <taxon>Dothideomycetes</taxon>
        <taxon>Dothideomycetidae</taxon>
        <taxon>Mycosphaerellales</taxon>
        <taxon>Mycosphaerellaceae</taxon>
        <taxon>Zymoseptoria</taxon>
    </lineage>
</organism>
<protein>
    <recommendedName>
        <fullName evidence="5">G-protein coupled receptors family 2 profile 2 domain-containing protein</fullName>
    </recommendedName>
</protein>
<proteinExistence type="predicted"/>
<feature type="transmembrane region" description="Helical" evidence="2">
    <location>
        <begin position="232"/>
        <end position="259"/>
    </location>
</feature>
<feature type="transmembrane region" description="Helical" evidence="2">
    <location>
        <begin position="191"/>
        <end position="212"/>
    </location>
</feature>
<feature type="compositionally biased region" description="Basic and acidic residues" evidence="1">
    <location>
        <begin position="457"/>
        <end position="472"/>
    </location>
</feature>
<feature type="compositionally biased region" description="Polar residues" evidence="1">
    <location>
        <begin position="437"/>
        <end position="450"/>
    </location>
</feature>
<accession>A0A0F4G9D4</accession>
<dbReference type="Proteomes" id="UP000033647">
    <property type="component" value="Unassembled WGS sequence"/>
</dbReference>
<gene>
    <name evidence="3" type="ORF">TI39_contig4230g00008</name>
</gene>
<comment type="caution">
    <text evidence="3">The sequence shown here is derived from an EMBL/GenBank/DDBJ whole genome shotgun (WGS) entry which is preliminary data.</text>
</comment>
<dbReference type="InterPro" id="IPR053247">
    <property type="entry name" value="GPCR_GPR1/git3-like"/>
</dbReference>
<dbReference type="OrthoDB" id="26203at2759"/>
<keyword evidence="2" id="KW-0472">Membrane</keyword>
<evidence type="ECO:0000313" key="3">
    <source>
        <dbReference type="EMBL" id="KJX93966.1"/>
    </source>
</evidence>
<sequence length="472" mass="51731">MADPYPGLAQNLLNVDSEGCPAPFIGESLHPYRGGFREGRNCAVNPLVTTPNASRCCIPCPVYDYTYRSDFRRLTDGAAWVHLVGFIQCSFLLISHIVLPAKVTRRAYINMILLAGIMVLELGFIIPLARQPPQCFDAVTPNGMQSNRTCAVSGGLAALGGMTLVSWVLVRALFMHLQICWNIVIDGTYYLAANIITWSTVIALTTAVLAHVGVSFRFGGYCHVNVGSFSTYWGWLLAFAGLSLLLQLMTFAYCVKVYLSAAFSGRQQLTSSSQDPSSSLAGTTKSRNALIAARRLRSVLLLQWRSLLIVTIAIFTTAWISIIFVYFDDLLTQKAFAETDELIPWILCLIASQDAARCAHLAGAFIISEEIALATLYILAFVGVEAFFLLFRSEMMTAWVELVKKLFGKGDKRSSGEVDLSGARTWGFKRESGGLGSKQNGVLGNEQSLRASDDEDQREKLAEKEAHVGVAM</sequence>
<evidence type="ECO:0000313" key="4">
    <source>
        <dbReference type="Proteomes" id="UP000033647"/>
    </source>
</evidence>
<feature type="region of interest" description="Disordered" evidence="1">
    <location>
        <begin position="431"/>
        <end position="472"/>
    </location>
</feature>
<evidence type="ECO:0008006" key="5">
    <source>
        <dbReference type="Google" id="ProtNLM"/>
    </source>
</evidence>
<feature type="transmembrane region" description="Helical" evidence="2">
    <location>
        <begin position="149"/>
        <end position="170"/>
    </location>
</feature>
<feature type="transmembrane region" description="Helical" evidence="2">
    <location>
        <begin position="111"/>
        <end position="129"/>
    </location>
</feature>
<evidence type="ECO:0000256" key="1">
    <source>
        <dbReference type="SAM" id="MobiDB-lite"/>
    </source>
</evidence>
<reference evidence="3 4" key="1">
    <citation type="submission" date="2015-03" db="EMBL/GenBank/DDBJ databases">
        <title>RNA-seq based gene annotation and comparative genomics of four Zymoseptoria species reveal species-specific pathogenicity related genes and transposable element activity.</title>
        <authorList>
            <person name="Grandaubert J."/>
            <person name="Bhattacharyya A."/>
            <person name="Stukenbrock E.H."/>
        </authorList>
    </citation>
    <scope>NUCLEOTIDE SEQUENCE [LARGE SCALE GENOMIC DNA]</scope>
    <source>
        <strain evidence="3 4">Zb18110</strain>
    </source>
</reference>
<keyword evidence="2" id="KW-1133">Transmembrane helix</keyword>
<dbReference type="PANTHER" id="PTHR42058">
    <property type="entry name" value="G_PROTEIN_RECEP_F2_4 DOMAIN-CONTAINING PROTEIN"/>
    <property type="match status" value="1"/>
</dbReference>
<dbReference type="PANTHER" id="PTHR42058:SF1">
    <property type="entry name" value="G-PROTEIN COUPLED RECEPTORS FAMILY 2 PROFILE 2 DOMAIN-CONTAINING PROTEIN"/>
    <property type="match status" value="1"/>
</dbReference>
<dbReference type="AlphaFoldDB" id="A0A0F4G9D4"/>
<keyword evidence="2" id="KW-0812">Transmembrane</keyword>
<feature type="transmembrane region" description="Helical" evidence="2">
    <location>
        <begin position="371"/>
        <end position="391"/>
    </location>
</feature>
<keyword evidence="4" id="KW-1185">Reference proteome</keyword>
<name>A0A0F4G9D4_9PEZI</name>
<evidence type="ECO:0000256" key="2">
    <source>
        <dbReference type="SAM" id="Phobius"/>
    </source>
</evidence>
<feature type="transmembrane region" description="Helical" evidence="2">
    <location>
        <begin position="79"/>
        <end position="99"/>
    </location>
</feature>
<feature type="transmembrane region" description="Helical" evidence="2">
    <location>
        <begin position="304"/>
        <end position="327"/>
    </location>
</feature>
<dbReference type="EMBL" id="LAFY01004189">
    <property type="protein sequence ID" value="KJX93966.1"/>
    <property type="molecule type" value="Genomic_DNA"/>
</dbReference>